<dbReference type="EC" id="3.1.3.7" evidence="9"/>
<organism evidence="10 11">
    <name type="scientific">Zobellella iuensis</name>
    <dbReference type="NCBI Taxonomy" id="2803811"/>
    <lineage>
        <taxon>Bacteria</taxon>
        <taxon>Pseudomonadati</taxon>
        <taxon>Pseudomonadota</taxon>
        <taxon>Gammaproteobacteria</taxon>
        <taxon>Aeromonadales</taxon>
        <taxon>Aeromonadaceae</taxon>
        <taxon>Zobellella</taxon>
    </lineage>
</organism>
<dbReference type="EMBL" id="JAERTZ010000018">
    <property type="protein sequence ID" value="MBL1377166.1"/>
    <property type="molecule type" value="Genomic_DNA"/>
</dbReference>
<keyword evidence="5 9" id="KW-0479">Metal-binding</keyword>
<evidence type="ECO:0000256" key="7">
    <source>
        <dbReference type="ARBA" id="ARBA00022842"/>
    </source>
</evidence>
<feature type="binding site" evidence="9">
    <location>
        <position position="93"/>
    </location>
    <ligand>
        <name>Mg(2+)</name>
        <dbReference type="ChEBI" id="CHEBI:18420"/>
        <label>1</label>
    </ligand>
</feature>
<keyword evidence="11" id="KW-1185">Reference proteome</keyword>
<dbReference type="InterPro" id="IPR050725">
    <property type="entry name" value="CysQ/Inositol_MonoPase"/>
</dbReference>
<feature type="binding site" evidence="9">
    <location>
        <position position="72"/>
    </location>
    <ligand>
        <name>substrate</name>
    </ligand>
</feature>
<feature type="binding site" evidence="9">
    <location>
        <position position="218"/>
    </location>
    <ligand>
        <name>Mg(2+)</name>
        <dbReference type="ChEBI" id="CHEBI:18420"/>
        <label>2</label>
    </ligand>
</feature>
<dbReference type="PANTHER" id="PTHR43028:SF5">
    <property type="entry name" value="3'(2'),5'-BISPHOSPHATE NUCLEOTIDASE 1"/>
    <property type="match status" value="1"/>
</dbReference>
<sequence length="268" mass="28854">MVNSEYITADLVAEVEAIARDAGAAIMAIYRREFSVEEKADKSPLTEADAAAHRLIAERLAALPLPLPLLSEEDTEHFSGPDALGRYWLVDPLDGTKEFIKRNGEFTVNIALIEQGRPVLGVVYAPALAVCYTAARGLGASKTDADGHCRPIRVAEHQPGTPWRVVGSRSHAGEEMPRLLARLGEHELVPMGSSLKLCLVAEGAADAYPRLGPTCLWDTAAAHCVAEQAGGRVVRLDGSPLGYATPQQLLNPHFLVLGNSEQDWTALF</sequence>
<evidence type="ECO:0000256" key="6">
    <source>
        <dbReference type="ARBA" id="ARBA00022801"/>
    </source>
</evidence>
<evidence type="ECO:0000313" key="10">
    <source>
        <dbReference type="EMBL" id="MBL1377166.1"/>
    </source>
</evidence>
<reference evidence="11" key="1">
    <citation type="submission" date="2021-01" db="EMBL/GenBank/DDBJ databases">
        <title>Genome public.</title>
        <authorList>
            <person name="Liu C."/>
            <person name="Sun Q."/>
        </authorList>
    </citation>
    <scope>NUCLEOTIDE SEQUENCE [LARGE SCALE GENOMIC DNA]</scope>
    <source>
        <strain evidence="11">CGMCC 1.18722</strain>
    </source>
</reference>
<dbReference type="Gene3D" id="3.40.190.80">
    <property type="match status" value="1"/>
</dbReference>
<evidence type="ECO:0000256" key="2">
    <source>
        <dbReference type="ARBA" id="ARBA00005289"/>
    </source>
</evidence>
<dbReference type="PROSITE" id="PS00630">
    <property type="entry name" value="IMP_2"/>
    <property type="match status" value="1"/>
</dbReference>
<dbReference type="PANTHER" id="PTHR43028">
    <property type="entry name" value="3'(2'),5'-BISPHOSPHATE NUCLEOTIDASE 1"/>
    <property type="match status" value="1"/>
</dbReference>
<dbReference type="PRINTS" id="PR00377">
    <property type="entry name" value="IMPHPHTASES"/>
</dbReference>
<protein>
    <recommendedName>
        <fullName evidence="9">3'(2'),5'-bisphosphate nucleotidase CysQ</fullName>
        <ecNumber evidence="9">3.1.3.7</ecNumber>
    </recommendedName>
    <alternativeName>
        <fullName evidence="9">3'(2'),5-bisphosphonucleoside 3'(2')-phosphohydrolase</fullName>
    </alternativeName>
    <alternativeName>
        <fullName evidence="9">3'-phosphoadenosine 5'-phosphate phosphatase</fullName>
        <shortName evidence="9">PAP phosphatase</shortName>
    </alternativeName>
</protein>
<dbReference type="InterPro" id="IPR020583">
    <property type="entry name" value="Inositol_monoP_metal-BS"/>
</dbReference>
<comment type="caution">
    <text evidence="10">The sequence shown here is derived from an EMBL/GenBank/DDBJ whole genome shotgun (WGS) entry which is preliminary data.</text>
</comment>
<evidence type="ECO:0000256" key="5">
    <source>
        <dbReference type="ARBA" id="ARBA00022723"/>
    </source>
</evidence>
<evidence type="ECO:0000256" key="8">
    <source>
        <dbReference type="ARBA" id="ARBA00023136"/>
    </source>
</evidence>
<dbReference type="GO" id="GO:0008441">
    <property type="term" value="F:3'(2'),5'-bisphosphate nucleotidase activity"/>
    <property type="evidence" value="ECO:0007669"/>
    <property type="project" value="UniProtKB-EC"/>
</dbReference>
<comment type="catalytic activity">
    <reaction evidence="1 9">
        <text>adenosine 3',5'-bisphosphate + H2O = AMP + phosphate</text>
        <dbReference type="Rhea" id="RHEA:10040"/>
        <dbReference type="ChEBI" id="CHEBI:15377"/>
        <dbReference type="ChEBI" id="CHEBI:43474"/>
        <dbReference type="ChEBI" id="CHEBI:58343"/>
        <dbReference type="ChEBI" id="CHEBI:456215"/>
        <dbReference type="EC" id="3.1.3.7"/>
    </reaction>
</comment>
<keyword evidence="3 9" id="KW-1003">Cell membrane</keyword>
<proteinExistence type="inferred from homology"/>
<feature type="binding site" evidence="9">
    <location>
        <begin position="93"/>
        <end position="96"/>
    </location>
    <ligand>
        <name>substrate</name>
    </ligand>
</feature>
<dbReference type="Proteomes" id="UP000638570">
    <property type="component" value="Unassembled WGS sequence"/>
</dbReference>
<dbReference type="InterPro" id="IPR006240">
    <property type="entry name" value="CysQ"/>
</dbReference>
<evidence type="ECO:0000256" key="9">
    <source>
        <dbReference type="HAMAP-Rule" id="MF_02095"/>
    </source>
</evidence>
<dbReference type="SUPFAM" id="SSF56655">
    <property type="entry name" value="Carbohydrate phosphatase"/>
    <property type="match status" value="1"/>
</dbReference>
<dbReference type="RefSeq" id="WP_202083764.1">
    <property type="nucleotide sequence ID" value="NZ_JAERTZ010000018.1"/>
</dbReference>
<gene>
    <name evidence="9 10" type="primary">cysQ</name>
    <name evidence="10" type="ORF">JKV55_07450</name>
</gene>
<evidence type="ECO:0000256" key="4">
    <source>
        <dbReference type="ARBA" id="ARBA00022519"/>
    </source>
</evidence>
<comment type="subcellular location">
    <subcellularLocation>
        <location evidence="9">Cell inner membrane</location>
        <topology evidence="9">Peripheral membrane protein</topology>
        <orientation evidence="9">Cytoplasmic side</orientation>
    </subcellularLocation>
</comment>
<dbReference type="HAMAP" id="MF_02095">
    <property type="entry name" value="CysQ"/>
    <property type="match status" value="1"/>
</dbReference>
<dbReference type="InterPro" id="IPR020550">
    <property type="entry name" value="Inositol_monophosphatase_CS"/>
</dbReference>
<dbReference type="Pfam" id="PF00459">
    <property type="entry name" value="Inositol_P"/>
    <property type="match status" value="1"/>
</dbReference>
<feature type="binding site" evidence="9">
    <location>
        <position position="91"/>
    </location>
    <ligand>
        <name>Mg(2+)</name>
        <dbReference type="ChEBI" id="CHEBI:18420"/>
        <label>2</label>
    </ligand>
</feature>
<evidence type="ECO:0000313" key="11">
    <source>
        <dbReference type="Proteomes" id="UP000638570"/>
    </source>
</evidence>
<keyword evidence="8 9" id="KW-0472">Membrane</keyword>
<dbReference type="CDD" id="cd01638">
    <property type="entry name" value="CysQ"/>
    <property type="match status" value="1"/>
</dbReference>
<comment type="function">
    <text evidence="9">Converts adenosine-3',5'-bisphosphate (PAP) to AMP.</text>
</comment>
<accession>A0ABS1QQV9</accession>
<keyword evidence="7 9" id="KW-0460">Magnesium</keyword>
<keyword evidence="6 9" id="KW-0378">Hydrolase</keyword>
<feature type="binding site" evidence="9">
    <location>
        <position position="91"/>
    </location>
    <ligand>
        <name>Mg(2+)</name>
        <dbReference type="ChEBI" id="CHEBI:18420"/>
        <label>1</label>
    </ligand>
</feature>
<evidence type="ECO:0000256" key="1">
    <source>
        <dbReference type="ARBA" id="ARBA00001625"/>
    </source>
</evidence>
<comment type="similarity">
    <text evidence="2 9">Belongs to the inositol monophosphatase superfamily. CysQ family.</text>
</comment>
<dbReference type="PROSITE" id="PS00629">
    <property type="entry name" value="IMP_1"/>
    <property type="match status" value="1"/>
</dbReference>
<dbReference type="InterPro" id="IPR000760">
    <property type="entry name" value="Inositol_monophosphatase-like"/>
</dbReference>
<feature type="binding site" evidence="9">
    <location>
        <position position="94"/>
    </location>
    <ligand>
        <name>Mg(2+)</name>
        <dbReference type="ChEBI" id="CHEBI:18420"/>
        <label>2</label>
    </ligand>
</feature>
<feature type="binding site" evidence="9">
    <location>
        <position position="72"/>
    </location>
    <ligand>
        <name>Mg(2+)</name>
        <dbReference type="ChEBI" id="CHEBI:18420"/>
        <label>1</label>
    </ligand>
</feature>
<keyword evidence="4 9" id="KW-0997">Cell inner membrane</keyword>
<name>A0ABS1QQV9_9GAMM</name>
<dbReference type="NCBIfam" id="TIGR01331">
    <property type="entry name" value="bisphos_cysQ"/>
    <property type="match status" value="1"/>
</dbReference>
<comment type="cofactor">
    <cofactor evidence="9">
        <name>Mg(2+)</name>
        <dbReference type="ChEBI" id="CHEBI:18420"/>
    </cofactor>
</comment>
<feature type="binding site" evidence="9">
    <location>
        <position position="218"/>
    </location>
    <ligand>
        <name>substrate</name>
    </ligand>
</feature>
<dbReference type="Gene3D" id="3.30.540.10">
    <property type="entry name" value="Fructose-1,6-Bisphosphatase, subunit A, domain 1"/>
    <property type="match status" value="1"/>
</dbReference>
<evidence type="ECO:0000256" key="3">
    <source>
        <dbReference type="ARBA" id="ARBA00022475"/>
    </source>
</evidence>